<sequence length="91" mass="10630">MVMTYDLSVMHNYEDMHLMIMNVLLLLMLLLKQDRVVIHVVKEKRTEVETNKINIRLLLARTYGYGRPLLNHACMIIILHFGDLLGSAQIH</sequence>
<proteinExistence type="predicted"/>
<evidence type="ECO:0000313" key="1">
    <source>
        <dbReference type="EMBL" id="KAK1409972.1"/>
    </source>
</evidence>
<organism evidence="1 2">
    <name type="scientific">Tagetes erecta</name>
    <name type="common">African marigold</name>
    <dbReference type="NCBI Taxonomy" id="13708"/>
    <lineage>
        <taxon>Eukaryota</taxon>
        <taxon>Viridiplantae</taxon>
        <taxon>Streptophyta</taxon>
        <taxon>Embryophyta</taxon>
        <taxon>Tracheophyta</taxon>
        <taxon>Spermatophyta</taxon>
        <taxon>Magnoliopsida</taxon>
        <taxon>eudicotyledons</taxon>
        <taxon>Gunneridae</taxon>
        <taxon>Pentapetalae</taxon>
        <taxon>asterids</taxon>
        <taxon>campanulids</taxon>
        <taxon>Asterales</taxon>
        <taxon>Asteraceae</taxon>
        <taxon>Asteroideae</taxon>
        <taxon>Heliantheae alliance</taxon>
        <taxon>Tageteae</taxon>
        <taxon>Tagetes</taxon>
    </lineage>
</organism>
<accession>A0AAD8JSV2</accession>
<dbReference type="AlphaFoldDB" id="A0AAD8JSV2"/>
<gene>
    <name evidence="1" type="ORF">QVD17_36503</name>
</gene>
<dbReference type="Proteomes" id="UP001229421">
    <property type="component" value="Unassembled WGS sequence"/>
</dbReference>
<keyword evidence="2" id="KW-1185">Reference proteome</keyword>
<reference evidence="1" key="1">
    <citation type="journal article" date="2023" name="bioRxiv">
        <title>Improved chromosome-level genome assembly for marigold (Tagetes erecta).</title>
        <authorList>
            <person name="Jiang F."/>
            <person name="Yuan L."/>
            <person name="Wang S."/>
            <person name="Wang H."/>
            <person name="Xu D."/>
            <person name="Wang A."/>
            <person name="Fan W."/>
        </authorList>
    </citation>
    <scope>NUCLEOTIDE SEQUENCE</scope>
    <source>
        <strain evidence="1">WSJ</strain>
        <tissue evidence="1">Leaf</tissue>
    </source>
</reference>
<dbReference type="EMBL" id="JAUHHV010000010">
    <property type="protein sequence ID" value="KAK1409972.1"/>
    <property type="molecule type" value="Genomic_DNA"/>
</dbReference>
<name>A0AAD8JSV2_TARER</name>
<protein>
    <submittedName>
        <fullName evidence="1">Uncharacterized protein</fullName>
    </submittedName>
</protein>
<comment type="caution">
    <text evidence="1">The sequence shown here is derived from an EMBL/GenBank/DDBJ whole genome shotgun (WGS) entry which is preliminary data.</text>
</comment>
<evidence type="ECO:0000313" key="2">
    <source>
        <dbReference type="Proteomes" id="UP001229421"/>
    </source>
</evidence>